<evidence type="ECO:0000313" key="1">
    <source>
        <dbReference type="EMBL" id="TBX37638.1"/>
    </source>
</evidence>
<dbReference type="Pfam" id="PF11192">
    <property type="entry name" value="DUF2977"/>
    <property type="match status" value="1"/>
</dbReference>
<dbReference type="AlphaFoldDB" id="A0A4Q9XY72"/>
<dbReference type="EMBL" id="SEHH01000139">
    <property type="protein sequence ID" value="TBX37638.1"/>
    <property type="molecule type" value="Genomic_DNA"/>
</dbReference>
<name>A0A4Q9XY72_9LACO</name>
<proteinExistence type="predicted"/>
<reference evidence="1 2" key="1">
    <citation type="submission" date="2019-01" db="EMBL/GenBank/DDBJ databases">
        <title>Draft genome sequence of Lactobacillus paraplantarum OSY-TC318, a Producer of the novel lantibiotic Paraplantaracin TC318.</title>
        <authorList>
            <person name="Hussein W.E."/>
            <person name="Huang E."/>
            <person name="Yousef A.E."/>
        </authorList>
    </citation>
    <scope>NUCLEOTIDE SEQUENCE [LARGE SCALE GENOMIC DNA]</scope>
    <source>
        <strain evidence="1 2">OSY-TC318</strain>
    </source>
</reference>
<organism evidence="1 2">
    <name type="scientific">Lactiplantibacillus paraplantarum</name>
    <dbReference type="NCBI Taxonomy" id="60520"/>
    <lineage>
        <taxon>Bacteria</taxon>
        <taxon>Bacillati</taxon>
        <taxon>Bacillota</taxon>
        <taxon>Bacilli</taxon>
        <taxon>Lactobacillales</taxon>
        <taxon>Lactobacillaceae</taxon>
        <taxon>Lactiplantibacillus</taxon>
    </lineage>
</organism>
<accession>A0A4Q9XY72</accession>
<protein>
    <submittedName>
        <fullName evidence="1">DUF2977 domain-containing protein</fullName>
    </submittedName>
</protein>
<dbReference type="InterPro" id="IPR021358">
    <property type="entry name" value="DUF2977"/>
</dbReference>
<dbReference type="Proteomes" id="UP000292648">
    <property type="component" value="Unassembled WGS sequence"/>
</dbReference>
<sequence length="108" mass="11741">MKIKVDSKGKIIGYVLIGDNPDYDTAVDINTLPEDFFDNFSPEYYLFVNGNVVTNPNYVTPVEPTPDSGPTAEQESLTAMAQQMADQQQHIASLEKALTALAQGGTKS</sequence>
<comment type="caution">
    <text evidence="1">The sequence shown here is derived from an EMBL/GenBank/DDBJ whole genome shotgun (WGS) entry which is preliminary data.</text>
</comment>
<evidence type="ECO:0000313" key="2">
    <source>
        <dbReference type="Proteomes" id="UP000292648"/>
    </source>
</evidence>
<gene>
    <name evidence="1" type="ORF">EUZ87_15315</name>
</gene>